<feature type="domain" description="DJ-1/PfpI" evidence="1">
    <location>
        <begin position="4"/>
        <end position="178"/>
    </location>
</feature>
<evidence type="ECO:0000313" key="2">
    <source>
        <dbReference type="EMBL" id="MTV39997.1"/>
    </source>
</evidence>
<dbReference type="Proteomes" id="UP000475582">
    <property type="component" value="Unassembled WGS sequence"/>
</dbReference>
<sequence length="202" mass="21635">MTRTVGIYIFEQVEVLDFAGPYEVFTCASRVAGQLAPGAAPPFRVRTIAASRAPLRARAGLVLQPEATLDEAGAPDVLIVAGGVVEAELARPEVIAWIAAMARQCELVASVCTGALLLAEAGLLDGQPATTHWEDQAELAARWPQVRVLDGRRWVDNGRVLTSGGISAGIDMCLHLVERLAGRALAERTAHQMEYDWPPRTA</sequence>
<dbReference type="AlphaFoldDB" id="A0A6L6PMY7"/>
<dbReference type="CDD" id="cd03139">
    <property type="entry name" value="GATase1_PfpI_2"/>
    <property type="match status" value="1"/>
</dbReference>
<dbReference type="Gene3D" id="3.40.50.880">
    <property type="match status" value="1"/>
</dbReference>
<evidence type="ECO:0000313" key="3">
    <source>
        <dbReference type="Proteomes" id="UP000475582"/>
    </source>
</evidence>
<comment type="caution">
    <text evidence="2">The sequence shown here is derived from an EMBL/GenBank/DDBJ whole genome shotgun (WGS) entry which is preliminary data.</text>
</comment>
<dbReference type="OrthoDB" id="9803764at2"/>
<dbReference type="SUPFAM" id="SSF52317">
    <property type="entry name" value="Class I glutamine amidotransferase-like"/>
    <property type="match status" value="1"/>
</dbReference>
<evidence type="ECO:0000259" key="1">
    <source>
        <dbReference type="Pfam" id="PF01965"/>
    </source>
</evidence>
<reference evidence="2 3" key="1">
    <citation type="submission" date="2019-11" db="EMBL/GenBank/DDBJ databases">
        <title>Type strains purchased from KCTC, JCM and DSMZ.</title>
        <authorList>
            <person name="Lu H."/>
        </authorList>
    </citation>
    <scope>NUCLEOTIDE SEQUENCE [LARGE SCALE GENOMIC DNA]</scope>
    <source>
        <strain evidence="2 3">KCTC 22382</strain>
    </source>
</reference>
<dbReference type="Pfam" id="PF01965">
    <property type="entry name" value="DJ-1_PfpI"/>
    <property type="match status" value="1"/>
</dbReference>
<dbReference type="GO" id="GO:0006355">
    <property type="term" value="P:regulation of DNA-templated transcription"/>
    <property type="evidence" value="ECO:0007669"/>
    <property type="project" value="TreeGrafter"/>
</dbReference>
<dbReference type="PANTHER" id="PTHR43130">
    <property type="entry name" value="ARAC-FAMILY TRANSCRIPTIONAL REGULATOR"/>
    <property type="match status" value="1"/>
</dbReference>
<dbReference type="InterPro" id="IPR052158">
    <property type="entry name" value="INH-QAR"/>
</dbReference>
<name>A0A6L6PMY7_9BURK</name>
<keyword evidence="3" id="KW-1185">Reference proteome</keyword>
<dbReference type="PANTHER" id="PTHR43130:SF14">
    <property type="entry name" value="DJ-1_PFPI DOMAIN-CONTAINING PROTEIN"/>
    <property type="match status" value="1"/>
</dbReference>
<accession>A0A6L6PMY7</accession>
<organism evidence="2 3">
    <name type="scientific">Duganella radicis</name>
    <dbReference type="NCBI Taxonomy" id="551988"/>
    <lineage>
        <taxon>Bacteria</taxon>
        <taxon>Pseudomonadati</taxon>
        <taxon>Pseudomonadota</taxon>
        <taxon>Betaproteobacteria</taxon>
        <taxon>Burkholderiales</taxon>
        <taxon>Oxalobacteraceae</taxon>
        <taxon>Telluria group</taxon>
        <taxon>Duganella</taxon>
    </lineage>
</organism>
<dbReference type="RefSeq" id="WP_155465791.1">
    <property type="nucleotide sequence ID" value="NZ_WNKY01000026.1"/>
</dbReference>
<dbReference type="InterPro" id="IPR002818">
    <property type="entry name" value="DJ-1/PfpI"/>
</dbReference>
<dbReference type="EMBL" id="WNKY01000026">
    <property type="protein sequence ID" value="MTV39997.1"/>
    <property type="molecule type" value="Genomic_DNA"/>
</dbReference>
<dbReference type="InterPro" id="IPR029062">
    <property type="entry name" value="Class_I_gatase-like"/>
</dbReference>
<gene>
    <name evidence="2" type="ORF">GM676_20740</name>
</gene>
<proteinExistence type="predicted"/>
<protein>
    <submittedName>
        <fullName evidence="2">DJ-1/PfpI family protein</fullName>
    </submittedName>
</protein>